<sequence>MASPLFLSTSPFSFSSLGVSQKTKSQFPYFKIDFCLLPNPKVVVTREQGKNGKLINALAKHGISCLELPLIQHTQGPDLDQLSPTLSARLEAGVVTEDSKKFVRDGLEMKYLEETMEREGHRAIDLVGGKDRDMSESSRSKDNEGVVTLMRGVHMINDFNHQEAQP</sequence>
<dbReference type="UniPathway" id="UPA00251">
    <property type="reaction ID" value="UER00320"/>
</dbReference>
<comment type="similarity">
    <text evidence="1">Belongs to the uroporphyrinogen-III synthase family.</text>
</comment>
<comment type="function">
    <text evidence="1">Catalyzes cyclization of the linear tetrapyrrole, hydroxymethylbilane, to the macrocyclic uroporphyrinogen III.</text>
</comment>
<dbReference type="Proteomes" id="UP000541444">
    <property type="component" value="Unassembled WGS sequence"/>
</dbReference>
<protein>
    <recommendedName>
        <fullName evidence="1">Uroporphyrinogen-III synthase</fullName>
        <ecNumber evidence="1">4.2.1.75</ecNumber>
    </recommendedName>
</protein>
<keyword evidence="1" id="KW-0627">Porphyrin biosynthesis</keyword>
<dbReference type="EMBL" id="JACGCM010000067">
    <property type="protein sequence ID" value="KAF6176673.1"/>
    <property type="molecule type" value="Genomic_DNA"/>
</dbReference>
<dbReference type="PANTHER" id="PTHR38042:SF1">
    <property type="entry name" value="UROPORPHYRINOGEN-III SYNTHASE, CHLOROPLASTIC"/>
    <property type="match status" value="1"/>
</dbReference>
<dbReference type="GO" id="GO:0006780">
    <property type="term" value="P:uroporphyrinogen III biosynthetic process"/>
    <property type="evidence" value="ECO:0007669"/>
    <property type="project" value="UniProtKB-UniRule"/>
</dbReference>
<evidence type="ECO:0000313" key="2">
    <source>
        <dbReference type="EMBL" id="KAF6176673.1"/>
    </source>
</evidence>
<evidence type="ECO:0000256" key="1">
    <source>
        <dbReference type="RuleBase" id="RU366031"/>
    </source>
</evidence>
<dbReference type="InterPro" id="IPR039793">
    <property type="entry name" value="UROS/Hem4"/>
</dbReference>
<accession>A0A7J7PBE0</accession>
<dbReference type="InterPro" id="IPR036108">
    <property type="entry name" value="4pyrrol_syn_uPrphyn_synt_sf"/>
</dbReference>
<dbReference type="AlphaFoldDB" id="A0A7J7PBE0"/>
<dbReference type="GO" id="GO:0004852">
    <property type="term" value="F:uroporphyrinogen-III synthase activity"/>
    <property type="evidence" value="ECO:0007669"/>
    <property type="project" value="UniProtKB-UniRule"/>
</dbReference>
<dbReference type="GO" id="GO:0006782">
    <property type="term" value="P:protoporphyrinogen IX biosynthetic process"/>
    <property type="evidence" value="ECO:0007669"/>
    <property type="project" value="UniProtKB-UniRule"/>
</dbReference>
<comment type="caution">
    <text evidence="2">The sequence shown here is derived from an EMBL/GenBank/DDBJ whole genome shotgun (WGS) entry which is preliminary data.</text>
</comment>
<reference evidence="2 3" key="1">
    <citation type="journal article" date="2020" name="IScience">
        <title>Genome Sequencing of the Endangered Kingdonia uniflora (Circaeasteraceae, Ranunculales) Reveals Potential Mechanisms of Evolutionary Specialization.</title>
        <authorList>
            <person name="Sun Y."/>
            <person name="Deng T."/>
            <person name="Zhang A."/>
            <person name="Moore M.J."/>
            <person name="Landis J.B."/>
            <person name="Lin N."/>
            <person name="Zhang H."/>
            <person name="Zhang X."/>
            <person name="Huang J."/>
            <person name="Zhang X."/>
            <person name="Sun H."/>
            <person name="Wang H."/>
        </authorList>
    </citation>
    <scope>NUCLEOTIDE SEQUENCE [LARGE SCALE GENOMIC DNA]</scope>
    <source>
        <strain evidence="2">TB1705</strain>
        <tissue evidence="2">Leaf</tissue>
    </source>
</reference>
<dbReference type="PANTHER" id="PTHR38042">
    <property type="entry name" value="UROPORPHYRINOGEN-III SYNTHASE, CHLOROPLASTIC"/>
    <property type="match status" value="1"/>
</dbReference>
<gene>
    <name evidence="2" type="ORF">GIB67_034535</name>
</gene>
<dbReference type="SUPFAM" id="SSF69618">
    <property type="entry name" value="HemD-like"/>
    <property type="match status" value="1"/>
</dbReference>
<dbReference type="GO" id="GO:0009507">
    <property type="term" value="C:chloroplast"/>
    <property type="evidence" value="ECO:0007669"/>
    <property type="project" value="TreeGrafter"/>
</dbReference>
<evidence type="ECO:0000313" key="3">
    <source>
        <dbReference type="Proteomes" id="UP000541444"/>
    </source>
</evidence>
<comment type="catalytic activity">
    <reaction evidence="1">
        <text>hydroxymethylbilane = uroporphyrinogen III + H2O</text>
        <dbReference type="Rhea" id="RHEA:18965"/>
        <dbReference type="ChEBI" id="CHEBI:15377"/>
        <dbReference type="ChEBI" id="CHEBI:57308"/>
        <dbReference type="ChEBI" id="CHEBI:57845"/>
        <dbReference type="EC" id="4.2.1.75"/>
    </reaction>
</comment>
<keyword evidence="3" id="KW-1185">Reference proteome</keyword>
<comment type="pathway">
    <text evidence="1">Porphyrin-containing compound metabolism; protoporphyrin-IX biosynthesis; coproporphyrinogen-III from 5-aminolevulinate: step 3/4.</text>
</comment>
<dbReference type="EC" id="4.2.1.75" evidence="1"/>
<dbReference type="Gene3D" id="3.40.50.10090">
    <property type="match status" value="1"/>
</dbReference>
<dbReference type="OrthoDB" id="443551at2759"/>
<keyword evidence="1" id="KW-0456">Lyase</keyword>
<organism evidence="2 3">
    <name type="scientific">Kingdonia uniflora</name>
    <dbReference type="NCBI Taxonomy" id="39325"/>
    <lineage>
        <taxon>Eukaryota</taxon>
        <taxon>Viridiplantae</taxon>
        <taxon>Streptophyta</taxon>
        <taxon>Embryophyta</taxon>
        <taxon>Tracheophyta</taxon>
        <taxon>Spermatophyta</taxon>
        <taxon>Magnoliopsida</taxon>
        <taxon>Ranunculales</taxon>
        <taxon>Circaeasteraceae</taxon>
        <taxon>Kingdonia</taxon>
    </lineage>
</organism>
<name>A0A7J7PBE0_9MAGN</name>
<proteinExistence type="inferred from homology"/>